<dbReference type="PIRSF" id="PIRSF029416">
    <property type="entry name" value="UCP029416_PTP"/>
    <property type="match status" value="1"/>
</dbReference>
<reference evidence="2" key="2">
    <citation type="submission" date="2023-04" db="EMBL/GenBank/DDBJ databases">
        <authorList>
            <person name="Beletskiy A.V."/>
            <person name="Mardanov A.V."/>
            <person name="Ravin N.V."/>
        </authorList>
    </citation>
    <scope>NUCLEOTIDE SEQUENCE</scope>
    <source>
        <strain evidence="2">GKL-01</strain>
    </source>
</reference>
<dbReference type="EMBL" id="CP124755">
    <property type="protein sequence ID" value="WGZ91513.1"/>
    <property type="molecule type" value="Genomic_DNA"/>
</dbReference>
<dbReference type="InterPro" id="IPR036196">
    <property type="entry name" value="Ptyr_pPase_sf"/>
</dbReference>
<name>A0AA95H8M8_9GAMM</name>
<sequence>MLFVCTENRLRSPTAEAVFTEYAGIHAISAGTNADAETPISGDLIEWADIIFVMEKMHKTKISKKFPSLLKDKRLICLAIADHYAYMQPELVQLLKLKVAQHIDL</sequence>
<dbReference type="Pfam" id="PF01451">
    <property type="entry name" value="LMWPc"/>
    <property type="match status" value="1"/>
</dbReference>
<protein>
    <submittedName>
        <fullName evidence="2">Phosphotyrosine protein phosphatase</fullName>
    </submittedName>
</protein>
<dbReference type="SMART" id="SM00226">
    <property type="entry name" value="LMWPc"/>
    <property type="match status" value="1"/>
</dbReference>
<gene>
    <name evidence="2" type="ORF">QJT80_03345</name>
</gene>
<dbReference type="AlphaFoldDB" id="A0AA95H8M8"/>
<dbReference type="InterPro" id="IPR016919">
    <property type="entry name" value="UCP029416_PTP"/>
</dbReference>
<dbReference type="Proteomes" id="UP001300672">
    <property type="component" value="Chromosome"/>
</dbReference>
<dbReference type="SUPFAM" id="SSF52788">
    <property type="entry name" value="Phosphotyrosine protein phosphatases I"/>
    <property type="match status" value="1"/>
</dbReference>
<dbReference type="InterPro" id="IPR023485">
    <property type="entry name" value="Ptyr_pPase"/>
</dbReference>
<feature type="domain" description="Phosphotyrosine protein phosphatase I" evidence="1">
    <location>
        <begin position="2"/>
        <end position="101"/>
    </location>
</feature>
<organism evidence="2">
    <name type="scientific">Candidatus Thiocaldithrix dubininis</name>
    <dbReference type="NCBI Taxonomy" id="3080823"/>
    <lineage>
        <taxon>Bacteria</taxon>
        <taxon>Pseudomonadati</taxon>
        <taxon>Pseudomonadota</taxon>
        <taxon>Gammaproteobacteria</taxon>
        <taxon>Thiotrichales</taxon>
        <taxon>Thiotrichaceae</taxon>
        <taxon>Candidatus Thiocaldithrix</taxon>
    </lineage>
</organism>
<evidence type="ECO:0000259" key="1">
    <source>
        <dbReference type="SMART" id="SM00226"/>
    </source>
</evidence>
<reference evidence="2" key="1">
    <citation type="journal article" date="2023" name="Int. J. Mol. Sci.">
        <title>Metagenomics Revealed a New Genus 'Candidatus Thiocaldithrix dubininis' gen. nov., sp. nov. and a New Species 'Candidatus Thiothrix putei' sp. nov. in the Family Thiotrichaceae, Some Members of Which Have Traits of Both Na+- and H+-Motive Energetics.</title>
        <authorList>
            <person name="Ravin N.V."/>
            <person name="Muntyan M.S."/>
            <person name="Smolyakov D.D."/>
            <person name="Rudenko T.S."/>
            <person name="Beletsky A.V."/>
            <person name="Mardanov A.V."/>
            <person name="Grabovich M.Y."/>
        </authorList>
    </citation>
    <scope>NUCLEOTIDE SEQUENCE</scope>
    <source>
        <strain evidence="2">GKL-01</strain>
    </source>
</reference>
<dbReference type="Gene3D" id="3.40.50.2300">
    <property type="match status" value="1"/>
</dbReference>
<accession>A0AA95H8M8</accession>
<proteinExistence type="predicted"/>
<evidence type="ECO:0000313" key="2">
    <source>
        <dbReference type="EMBL" id="WGZ91513.1"/>
    </source>
</evidence>
<dbReference type="KEGG" id="tdu:QJT80_03345"/>